<dbReference type="PANTHER" id="PTHR42040:SF1">
    <property type="entry name" value="INNER KINETOCHORE SUBUNIT FTA4"/>
    <property type="match status" value="1"/>
</dbReference>
<proteinExistence type="predicted"/>
<accession>A0A9W9UCY4</accession>
<dbReference type="GO" id="GO:0031511">
    <property type="term" value="C:Mis6-Sim4 complex"/>
    <property type="evidence" value="ECO:0007669"/>
    <property type="project" value="InterPro"/>
</dbReference>
<comment type="caution">
    <text evidence="2">The sequence shown here is derived from an EMBL/GenBank/DDBJ whole genome shotgun (WGS) entry which is preliminary data.</text>
</comment>
<evidence type="ECO:0000313" key="2">
    <source>
        <dbReference type="EMBL" id="KAJ5331473.1"/>
    </source>
</evidence>
<gene>
    <name evidence="2" type="ORF">N7476_001256</name>
</gene>
<dbReference type="Pfam" id="PF13093">
    <property type="entry name" value="FTA4"/>
    <property type="match status" value="2"/>
</dbReference>
<keyword evidence="3" id="KW-1185">Reference proteome</keyword>
<keyword evidence="1" id="KW-0175">Coiled coil</keyword>
<evidence type="ECO:0000256" key="1">
    <source>
        <dbReference type="SAM" id="Coils"/>
    </source>
</evidence>
<name>A0A9W9UCY4_9EURO</name>
<sequence length="264" mass="30417">MDSTRTISELKSAFVRSQVRILSEKLELPQDWRSYAVETEEGDLGEKVIEDVLHKGMFPVSRDTSLFYETIGLPCVPIKNASTKLPPVNATAKQHNRVVYSSQAIHHVAHQIATLYWSSISQENFLDAMLHLESSPTLLRNITNLPLEIESQGAGHEETARYQQLRERLASLDQQRQQRQRRLDQLRHLQRLTEPFKDPQKNIQPNLVTRDGELIQELEKMRMLVARVGGRIAQQKKSNNFQEDQEYLLPGSDRRLEALLDTEV</sequence>
<protein>
    <recommendedName>
        <fullName evidence="4">Kinetochore protein fta4</fullName>
    </recommendedName>
</protein>
<evidence type="ECO:0008006" key="4">
    <source>
        <dbReference type="Google" id="ProtNLM"/>
    </source>
</evidence>
<dbReference type="AlphaFoldDB" id="A0A9W9UCY4"/>
<dbReference type="InterPro" id="IPR025207">
    <property type="entry name" value="Sim4_Fta4"/>
</dbReference>
<feature type="coiled-coil region" evidence="1">
    <location>
        <begin position="155"/>
        <end position="192"/>
    </location>
</feature>
<evidence type="ECO:0000313" key="3">
    <source>
        <dbReference type="Proteomes" id="UP001147746"/>
    </source>
</evidence>
<dbReference type="EMBL" id="JAPZBO010000001">
    <property type="protein sequence ID" value="KAJ5331473.1"/>
    <property type="molecule type" value="Genomic_DNA"/>
</dbReference>
<organism evidence="2 3">
    <name type="scientific">Penicillium atrosanguineum</name>
    <dbReference type="NCBI Taxonomy" id="1132637"/>
    <lineage>
        <taxon>Eukaryota</taxon>
        <taxon>Fungi</taxon>
        <taxon>Dikarya</taxon>
        <taxon>Ascomycota</taxon>
        <taxon>Pezizomycotina</taxon>
        <taxon>Eurotiomycetes</taxon>
        <taxon>Eurotiomycetidae</taxon>
        <taxon>Eurotiales</taxon>
        <taxon>Aspergillaceae</taxon>
        <taxon>Penicillium</taxon>
    </lineage>
</organism>
<reference evidence="2" key="2">
    <citation type="journal article" date="2023" name="IMA Fungus">
        <title>Comparative genomic study of the Penicillium genus elucidates a diverse pangenome and 15 lateral gene transfer events.</title>
        <authorList>
            <person name="Petersen C."/>
            <person name="Sorensen T."/>
            <person name="Nielsen M.R."/>
            <person name="Sondergaard T.E."/>
            <person name="Sorensen J.L."/>
            <person name="Fitzpatrick D.A."/>
            <person name="Frisvad J.C."/>
            <person name="Nielsen K.L."/>
        </authorList>
    </citation>
    <scope>NUCLEOTIDE SEQUENCE</scope>
    <source>
        <strain evidence="2">IBT 21472</strain>
    </source>
</reference>
<dbReference type="Proteomes" id="UP001147746">
    <property type="component" value="Unassembled WGS sequence"/>
</dbReference>
<dbReference type="PANTHER" id="PTHR42040">
    <property type="entry name" value="INNER KINETOCHORE SUBUNIT FTA4"/>
    <property type="match status" value="1"/>
</dbReference>
<reference evidence="2" key="1">
    <citation type="submission" date="2022-12" db="EMBL/GenBank/DDBJ databases">
        <authorList>
            <person name="Petersen C."/>
        </authorList>
    </citation>
    <scope>NUCLEOTIDE SEQUENCE</scope>
    <source>
        <strain evidence="2">IBT 21472</strain>
    </source>
</reference>